<evidence type="ECO:0000313" key="2">
    <source>
        <dbReference type="EMBL" id="ARP87547.1"/>
    </source>
</evidence>
<dbReference type="Proteomes" id="UP000194139">
    <property type="component" value="Chromosome"/>
</dbReference>
<dbReference type="GO" id="GO:0003723">
    <property type="term" value="F:RNA binding"/>
    <property type="evidence" value="ECO:0007669"/>
    <property type="project" value="InterPro"/>
</dbReference>
<proteinExistence type="predicted"/>
<reference evidence="2 3" key="1">
    <citation type="submission" date="2017-05" db="EMBL/GenBank/DDBJ databases">
        <title>Complete and WGS of Bordetella genogroups.</title>
        <authorList>
            <person name="Spilker T."/>
            <person name="LiPuma J."/>
        </authorList>
    </citation>
    <scope>NUCLEOTIDE SEQUENCE [LARGE SCALE GENOMIC DNA]</scope>
    <source>
        <strain evidence="2 3">AU17164</strain>
    </source>
</reference>
<dbReference type="Pfam" id="PF03861">
    <property type="entry name" value="ANTAR"/>
    <property type="match status" value="1"/>
</dbReference>
<gene>
    <name evidence="2" type="ORF">CAL13_16055</name>
</gene>
<dbReference type="InterPro" id="IPR005561">
    <property type="entry name" value="ANTAR"/>
</dbReference>
<feature type="domain" description="ANTAR" evidence="1">
    <location>
        <begin position="356"/>
        <end position="417"/>
    </location>
</feature>
<protein>
    <submittedName>
        <fullName evidence="2">Antitermination regulator</fullName>
    </submittedName>
</protein>
<name>A0A1W6Z2E3_9BORD</name>
<dbReference type="InterPro" id="IPR011006">
    <property type="entry name" value="CheY-like_superfamily"/>
</dbReference>
<dbReference type="EMBL" id="CP021109">
    <property type="protein sequence ID" value="ARP87547.1"/>
    <property type="molecule type" value="Genomic_DNA"/>
</dbReference>
<dbReference type="RefSeq" id="WP_232467677.1">
    <property type="nucleotide sequence ID" value="NZ_CP021109.1"/>
</dbReference>
<evidence type="ECO:0000313" key="3">
    <source>
        <dbReference type="Proteomes" id="UP000194139"/>
    </source>
</evidence>
<dbReference type="Gene3D" id="1.10.10.10">
    <property type="entry name" value="Winged helix-like DNA-binding domain superfamily/Winged helix DNA-binding domain"/>
    <property type="match status" value="1"/>
</dbReference>
<keyword evidence="3" id="KW-1185">Reference proteome</keyword>
<dbReference type="SMART" id="SM01012">
    <property type="entry name" value="ANTAR"/>
    <property type="match status" value="1"/>
</dbReference>
<dbReference type="InterPro" id="IPR013587">
    <property type="entry name" value="Nitrate/nitrite_sensing"/>
</dbReference>
<dbReference type="AlphaFoldDB" id="A0A1W6Z2E3"/>
<dbReference type="InterPro" id="IPR036388">
    <property type="entry name" value="WH-like_DNA-bd_sf"/>
</dbReference>
<dbReference type="PROSITE" id="PS50921">
    <property type="entry name" value="ANTAR"/>
    <property type="match status" value="1"/>
</dbReference>
<evidence type="ECO:0000259" key="1">
    <source>
        <dbReference type="PROSITE" id="PS50921"/>
    </source>
</evidence>
<accession>A0A1W6Z2E3</accession>
<sequence length="429" mass="47864">MTAIMPPPLRFLLAARRSELHGLEALARTCDLVIRIGRLVHALQKERGASNLYLSGGDAGLLPMLAALRADAQDIEHEAREFLGRLEPDASRATDNARLLNGIAYALYRLDELPGLRARIRQRHIDAEDASQRFTALIASLLAIVFEAADSSLDPGITRTLVALLNFMQGKELSGQERAYGVMGYTAGYFSDARKSRMREFADSQARCFAVFEQYAPPALMDAWRELRRTHDDELGRMRGMVARTSESQPLDPSLATLWFDLCTARIDAMHGVETRLAQALASQCGARIAEMRDELRHHGRLLDVFAGRDADRPDTPPAMLFNVQGRILGAPPPDGVGSDMERSLLDMLQEQTLRMQRANDALSEMRGLLDERRRIEKAKWVLAGHYRLSEQDAHERLQKMAMDNRLPLTEVARQVLAELGKDAQDAAA</sequence>
<dbReference type="SUPFAM" id="SSF52172">
    <property type="entry name" value="CheY-like"/>
    <property type="match status" value="1"/>
</dbReference>
<dbReference type="Pfam" id="PF08376">
    <property type="entry name" value="NIT"/>
    <property type="match status" value="1"/>
</dbReference>
<organism evidence="2 3">
    <name type="scientific">Bordetella genomosp. 9</name>
    <dbReference type="NCBI Taxonomy" id="1416803"/>
    <lineage>
        <taxon>Bacteria</taxon>
        <taxon>Pseudomonadati</taxon>
        <taxon>Pseudomonadota</taxon>
        <taxon>Betaproteobacteria</taxon>
        <taxon>Burkholderiales</taxon>
        <taxon>Alcaligenaceae</taxon>
        <taxon>Bordetella</taxon>
    </lineage>
</organism>